<gene>
    <name evidence="2" type="ORF">ENR59_07960</name>
</gene>
<dbReference type="Pfam" id="PF07157">
    <property type="entry name" value="DNA_circ_N"/>
    <property type="match status" value="1"/>
</dbReference>
<proteinExistence type="predicted"/>
<dbReference type="AlphaFoldDB" id="A0A7C4EK77"/>
<reference evidence="2" key="1">
    <citation type="journal article" date="2020" name="mSystems">
        <title>Genome- and Community-Level Interaction Insights into Carbon Utilization and Element Cycling Functions of Hydrothermarchaeota in Hydrothermal Sediment.</title>
        <authorList>
            <person name="Zhou Z."/>
            <person name="Liu Y."/>
            <person name="Xu W."/>
            <person name="Pan J."/>
            <person name="Luo Z.H."/>
            <person name="Li M."/>
        </authorList>
    </citation>
    <scope>NUCLEOTIDE SEQUENCE [LARGE SCALE GENOMIC DNA]</scope>
    <source>
        <strain evidence="2">SpSt-413</strain>
    </source>
</reference>
<evidence type="ECO:0000313" key="2">
    <source>
        <dbReference type="EMBL" id="HGG92872.1"/>
    </source>
</evidence>
<protein>
    <submittedName>
        <fullName evidence="2">DNA circulation family protein</fullName>
    </submittedName>
</protein>
<accession>A0A7C4EK77</accession>
<organism evidence="2">
    <name type="scientific">Fundidesulfovibrio putealis</name>
    <dbReference type="NCBI Taxonomy" id="270496"/>
    <lineage>
        <taxon>Bacteria</taxon>
        <taxon>Pseudomonadati</taxon>
        <taxon>Thermodesulfobacteriota</taxon>
        <taxon>Desulfovibrionia</taxon>
        <taxon>Desulfovibrionales</taxon>
        <taxon>Desulfovibrionaceae</taxon>
        <taxon>Fundidesulfovibrio</taxon>
    </lineage>
</organism>
<comment type="caution">
    <text evidence="2">The sequence shown here is derived from an EMBL/GenBank/DDBJ whole genome shotgun (WGS) entry which is preliminary data.</text>
</comment>
<evidence type="ECO:0000259" key="1">
    <source>
        <dbReference type="Pfam" id="PF07157"/>
    </source>
</evidence>
<dbReference type="EMBL" id="DSRP01000549">
    <property type="protein sequence ID" value="HGG92872.1"/>
    <property type="molecule type" value="Genomic_DNA"/>
</dbReference>
<dbReference type="InterPro" id="IPR009826">
    <property type="entry name" value="DNA_circ_N"/>
</dbReference>
<name>A0A7C4EK77_9BACT</name>
<feature type="domain" description="DNA circulation N-terminal" evidence="1">
    <location>
        <begin position="7"/>
        <end position="92"/>
    </location>
</feature>
<sequence length="451" mass="47406">MAWKDTLLDATFRGVRLHVLNTDDQAQRSLVRHEYPYRDGAEVEDLGRRARTIHVQAIVWGKEYETDLRKLLEALDKPGPGELIHPVFGSITACVANVSVTHHEDEPDSARVILDLVESSPDVPFFAGGRSPKAKAAGNADRLAGALDWLKALNLAAVQKWGNKLSATLSQVARGDLLGAARGVFSEAASLAGVTLPVMPDFLSQGQSLMGTAQSLVSSVSALASMPDVFGQFASLSGLSGLLPRFDLGTAGKSTPYAMTPARYSGTPVSGPLTGEAAPRPVVVVPPVAESSTAPAPDMATAAGQGRAMAAATLNLASAMAVASASSDVLTSQIAAPALTPAEVEAVVGVSRQRFQDVIDEHRAIFPTEVAYPIAEQARTAALALQDLGSQVIRLHPPVVAQTAPAPCNLHLMAHWLYGDFTRAGELLRLNPGLRNPNFVAPGQVLNGYAK</sequence>